<dbReference type="GeneID" id="30334255"/>
<dbReference type="KEGG" id="lax:APT61_20150"/>
<evidence type="ECO:0000313" key="5">
    <source>
        <dbReference type="Proteomes" id="UP000222768"/>
    </source>
</evidence>
<evidence type="ECO:0000313" key="4">
    <source>
        <dbReference type="EMBL" id="VTP62985.1"/>
    </source>
</evidence>
<organism evidence="3 5">
    <name type="scientific">Leclercia adecarboxylata</name>
    <dbReference type="NCBI Taxonomy" id="83655"/>
    <lineage>
        <taxon>Bacteria</taxon>
        <taxon>Pseudomonadati</taxon>
        <taxon>Pseudomonadota</taxon>
        <taxon>Gammaproteobacteria</taxon>
        <taxon>Enterobacterales</taxon>
        <taxon>Enterobacteriaceae</taxon>
        <taxon>Leclercia</taxon>
    </lineage>
</organism>
<reference evidence="4 6" key="3">
    <citation type="submission" date="2019-05" db="EMBL/GenBank/DDBJ databases">
        <authorList>
            <consortium name="Pathogen Informatics"/>
        </authorList>
    </citation>
    <scope>NUCLEOTIDE SEQUENCE [LARGE SCALE GENOMIC DNA]</scope>
    <source>
        <strain evidence="4 6">NCTC13032</strain>
    </source>
</reference>
<evidence type="ECO:0000313" key="3">
    <source>
        <dbReference type="EMBL" id="PHH02522.1"/>
    </source>
</evidence>
<protein>
    <submittedName>
        <fullName evidence="3">Uncharacterized protein</fullName>
    </submittedName>
</protein>
<dbReference type="RefSeq" id="WP_032616213.1">
    <property type="nucleotide sequence ID" value="NZ_CBCXZU010000015.1"/>
</dbReference>
<evidence type="ECO:0000313" key="6">
    <source>
        <dbReference type="Proteomes" id="UP000310719"/>
    </source>
</evidence>
<dbReference type="EMBL" id="PDLK01000002">
    <property type="protein sequence ID" value="PHH02522.1"/>
    <property type="molecule type" value="Genomic_DNA"/>
</dbReference>
<reference evidence="3" key="2">
    <citation type="submission" date="2017-09" db="EMBL/GenBank/DDBJ databases">
        <title>FDA dAtabase for Regulatory Grade micrObial Sequences (FDA-ARGOS): Supporting development and validation of Infectious Disease Dx tests.</title>
        <authorList>
            <person name="Minogue T."/>
            <person name="Wolcott M."/>
            <person name="Wasieloski L."/>
            <person name="Aguilar W."/>
            <person name="Moore D."/>
            <person name="Tallon L.J."/>
            <person name="Sadzewicz L."/>
            <person name="Ott S."/>
            <person name="Zhao X."/>
            <person name="Nagaraj S."/>
            <person name="Vavikolanu K."/>
            <person name="Aluvathingal J."/>
            <person name="Nadendla S."/>
            <person name="Sichtig H."/>
        </authorList>
    </citation>
    <scope>NUCLEOTIDE SEQUENCE</scope>
    <source>
        <strain evidence="3">FDAARGOS_404</strain>
    </source>
</reference>
<reference evidence="2 7" key="5">
    <citation type="submission" date="2024-01" db="EMBL/GenBank/DDBJ databases">
        <title>Comparative Genomics of Leclercia adecarboxylata Strains Isolated from Several Sources.</title>
        <authorList>
            <person name="Yescas-Zazueta V."/>
            <person name="Balbuena-Alonso M.G."/>
            <person name="Valencia D."/>
            <person name="Mendez-Pfeiffer P.A."/>
            <person name="Ballesteros-Monrreal M.G."/>
            <person name="Rocha-Gracia R.D.C."/>
            <person name="Barrios-Villa E."/>
        </authorList>
    </citation>
    <scope>NUCLEOTIDE SEQUENCE [LARGE SCALE GENOMIC DNA]</scope>
    <source>
        <strain evidence="2 7">33MEM</strain>
    </source>
</reference>
<gene>
    <name evidence="3" type="ORF">CRX53_00385</name>
    <name evidence="4" type="ORF">NCTC13032_00631</name>
    <name evidence="1" type="ORF">OEZ79_02540</name>
    <name evidence="2" type="ORF">VOF76_12145</name>
</gene>
<name>A0A3E1ZRX3_9ENTR</name>
<proteinExistence type="predicted"/>
<dbReference type="OrthoDB" id="9814566at2"/>
<evidence type="ECO:0000313" key="1">
    <source>
        <dbReference type="EMBL" id="MDC6637110.1"/>
    </source>
</evidence>
<accession>A0A3E1ZRX3</accession>
<evidence type="ECO:0000313" key="7">
    <source>
        <dbReference type="Proteomes" id="UP001357437"/>
    </source>
</evidence>
<keyword evidence="7" id="KW-1185">Reference proteome</keyword>
<dbReference type="Proteomes" id="UP001149314">
    <property type="component" value="Unassembled WGS sequence"/>
</dbReference>
<sequence length="76" mass="8793">MLKNKNLKVTCPYCGSPFLTMPNDFDFETNFVDVSCVECGREINKDDVLQQDVDATRKRDDETIEAVFKGTPWERK</sequence>
<dbReference type="Proteomes" id="UP000222768">
    <property type="component" value="Unassembled WGS sequence"/>
</dbReference>
<dbReference type="Proteomes" id="UP000310719">
    <property type="component" value="Chromosome"/>
</dbReference>
<reference evidence="1" key="4">
    <citation type="journal article" date="2023" name="Genes Genomics">
        <title>Genomic insights of Leclercia adecarboxylata strains linked to an outbreak in public hospitals in Mexico.</title>
        <authorList>
            <person name="Barrios-Villa E."/>
            <person name="Pacheco-Flores B."/>
            <person name="Lozano-Zarain P."/>
            <person name="Del Campo-Ortega R."/>
            <person name="de Jesus Ascencio-Montiel I."/>
            <person name="Gonzalez-Leon M."/>
            <person name="Camorlinga-Ponce M."/>
            <person name="Gaytan Cervantes F.J."/>
            <person name="Gonzalez Torres C."/>
            <person name="Aguilar E."/>
            <person name="Gonzalez Ibarra J."/>
            <person name="Torres Lopez F.J."/>
            <person name="Rosas-Vargas H."/>
            <person name="Gonzalez-Bonilla C.R."/>
            <person name="Del Carmen Rocha-Gracia R."/>
        </authorList>
    </citation>
    <scope>NUCLEOTIDE SEQUENCE</scope>
    <source>
        <strain evidence="1">Lac40</strain>
    </source>
</reference>
<dbReference type="EMBL" id="JAYMCU010000018">
    <property type="protein sequence ID" value="MEC3936918.1"/>
    <property type="molecule type" value="Genomic_DNA"/>
</dbReference>
<dbReference type="EMBL" id="JAOURS010000002">
    <property type="protein sequence ID" value="MDC6637110.1"/>
    <property type="molecule type" value="Genomic_DNA"/>
</dbReference>
<dbReference type="EMBL" id="LR590464">
    <property type="protein sequence ID" value="VTP62985.1"/>
    <property type="molecule type" value="Genomic_DNA"/>
</dbReference>
<reference evidence="5" key="1">
    <citation type="submission" date="2017-09" db="EMBL/GenBank/DDBJ databases">
        <title>FDA dAtabase for Regulatory Grade micrObial Sequences (FDA-ARGOS): Supporting development and validation of Infectious Disease Dx tests.</title>
        <authorList>
            <person name="Minogue T."/>
            <person name="Wolcott M."/>
            <person name="Wasieloski L."/>
            <person name="Aguilar W."/>
            <person name="Moore D."/>
            <person name="Tallon L."/>
            <person name="Sadzewicz L."/>
            <person name="Ott S."/>
            <person name="Zhao X."/>
            <person name="Nagaraj S."/>
            <person name="Vavikolanu K."/>
            <person name="Aluvathingal J."/>
            <person name="Nadendla S."/>
            <person name="Sichtig H."/>
        </authorList>
    </citation>
    <scope>NUCLEOTIDE SEQUENCE [LARGE SCALE GENOMIC DNA]</scope>
    <source>
        <strain evidence="5">FDAARGOS_404</strain>
    </source>
</reference>
<dbReference type="Proteomes" id="UP001357437">
    <property type="component" value="Unassembled WGS sequence"/>
</dbReference>
<dbReference type="AlphaFoldDB" id="A0A3E1ZRX3"/>
<evidence type="ECO:0000313" key="2">
    <source>
        <dbReference type="EMBL" id="MEC3936918.1"/>
    </source>
</evidence>